<name>A0A2P8C7Y0_9BACT</name>
<dbReference type="SUPFAM" id="SSF54556">
    <property type="entry name" value="Chitinase insertion domain"/>
    <property type="match status" value="1"/>
</dbReference>
<comment type="caution">
    <text evidence="5">The sequence shown here is derived from an EMBL/GenBank/DDBJ whole genome shotgun (WGS) entry which is preliminary data.</text>
</comment>
<organism evidence="5 6">
    <name type="scientific">Prolixibacter denitrificans</name>
    <dbReference type="NCBI Taxonomy" id="1541063"/>
    <lineage>
        <taxon>Bacteria</taxon>
        <taxon>Pseudomonadati</taxon>
        <taxon>Bacteroidota</taxon>
        <taxon>Bacteroidia</taxon>
        <taxon>Marinilabiliales</taxon>
        <taxon>Prolixibacteraceae</taxon>
        <taxon>Prolixibacter</taxon>
    </lineage>
</organism>
<protein>
    <recommendedName>
        <fullName evidence="2">chitinase</fullName>
        <ecNumber evidence="2">3.2.1.14</ecNumber>
    </recommendedName>
</protein>
<evidence type="ECO:0000256" key="2">
    <source>
        <dbReference type="ARBA" id="ARBA00012729"/>
    </source>
</evidence>
<evidence type="ECO:0000313" key="5">
    <source>
        <dbReference type="EMBL" id="PSK81083.1"/>
    </source>
</evidence>
<dbReference type="InterPro" id="IPR001223">
    <property type="entry name" value="Glyco_hydro18_cat"/>
</dbReference>
<dbReference type="Gene3D" id="3.20.20.80">
    <property type="entry name" value="Glycosidases"/>
    <property type="match status" value="2"/>
</dbReference>
<dbReference type="GO" id="GO:0006032">
    <property type="term" value="P:chitin catabolic process"/>
    <property type="evidence" value="ECO:0007669"/>
    <property type="project" value="UniProtKB-KW"/>
</dbReference>
<keyword evidence="3" id="KW-0624">Polysaccharide degradation</keyword>
<reference evidence="5 6" key="1">
    <citation type="submission" date="2018-03" db="EMBL/GenBank/DDBJ databases">
        <title>Genomic Encyclopedia of Archaeal and Bacterial Type Strains, Phase II (KMG-II): from individual species to whole genera.</title>
        <authorList>
            <person name="Goeker M."/>
        </authorList>
    </citation>
    <scope>NUCLEOTIDE SEQUENCE [LARGE SCALE GENOMIC DNA]</scope>
    <source>
        <strain evidence="5 6">DSM 27267</strain>
    </source>
</reference>
<accession>A0A2P8C7Y0</accession>
<evidence type="ECO:0000259" key="4">
    <source>
        <dbReference type="PROSITE" id="PS51910"/>
    </source>
</evidence>
<dbReference type="GO" id="GO:0005975">
    <property type="term" value="P:carbohydrate metabolic process"/>
    <property type="evidence" value="ECO:0007669"/>
    <property type="project" value="InterPro"/>
</dbReference>
<dbReference type="AlphaFoldDB" id="A0A2P8C7Y0"/>
<dbReference type="GO" id="GO:0008843">
    <property type="term" value="F:endochitinase activity"/>
    <property type="evidence" value="ECO:0007669"/>
    <property type="project" value="UniProtKB-EC"/>
</dbReference>
<dbReference type="Proteomes" id="UP000240621">
    <property type="component" value="Unassembled WGS sequence"/>
</dbReference>
<evidence type="ECO:0000256" key="1">
    <source>
        <dbReference type="ARBA" id="ARBA00000822"/>
    </source>
</evidence>
<dbReference type="Pfam" id="PF00704">
    <property type="entry name" value="Glyco_hydro_18"/>
    <property type="match status" value="1"/>
</dbReference>
<dbReference type="CDD" id="cd06548">
    <property type="entry name" value="GH18_chitinase"/>
    <property type="match status" value="1"/>
</dbReference>
<dbReference type="Gene3D" id="3.10.50.10">
    <property type="match status" value="1"/>
</dbReference>
<dbReference type="EMBL" id="PYGC01000011">
    <property type="protein sequence ID" value="PSK81083.1"/>
    <property type="molecule type" value="Genomic_DNA"/>
</dbReference>
<keyword evidence="3" id="KW-0119">Carbohydrate metabolism</keyword>
<dbReference type="InterPro" id="IPR017853">
    <property type="entry name" value="GH"/>
</dbReference>
<dbReference type="GO" id="GO:0008061">
    <property type="term" value="F:chitin binding"/>
    <property type="evidence" value="ECO:0007669"/>
    <property type="project" value="InterPro"/>
</dbReference>
<dbReference type="InterPro" id="IPR011583">
    <property type="entry name" value="Chitinase_II/V-like_cat"/>
</dbReference>
<proteinExistence type="predicted"/>
<dbReference type="PROSITE" id="PS51910">
    <property type="entry name" value="GH18_2"/>
    <property type="match status" value="1"/>
</dbReference>
<comment type="catalytic activity">
    <reaction evidence="1">
        <text>Random endo-hydrolysis of N-acetyl-beta-D-glucosaminide (1-&gt;4)-beta-linkages in chitin and chitodextrins.</text>
        <dbReference type="EC" id="3.2.1.14"/>
    </reaction>
</comment>
<sequence length="408" mass="45405">MKEPILHNFLKVVSKDPKLFRFRPGCTNLTYMHMKLKHLSTLYLIAFLLLGLSSCKNKPAVSNDKSGQIAVMAYYAGDANKIDQYNLGEVTHVIYSFLHLKGDELAYDSPEDSLGVAHLVALKEKYPDLKVMVSLGGWGGCKTCSEVFSTQEGREAFALSVKRILDNSGADGLDLDWEYPSIEGFPGHQFLPEDKDNFTALVTTLRETLGKKAIISFAAGGFQKFLENSIDWKAVMPEVNYVNIMSYDLVNGYSKVTGHHTPLYSNASQTESTDNAVKYLEKAGVPSNKIVIGAAFYARVWKGVKNVDNGLYQAGVFKQGVGYNRFDSILSPQQGFKAHWDSVAQAPYMYNEKDSLFATYDDPKSVALKTKYAIDQHLGGIMFWQLANDKKKDGLLDAIYNAKETAEK</sequence>
<evidence type="ECO:0000313" key="6">
    <source>
        <dbReference type="Proteomes" id="UP000240621"/>
    </source>
</evidence>
<keyword evidence="3" id="KW-0146">Chitin degradation</keyword>
<evidence type="ECO:0000256" key="3">
    <source>
        <dbReference type="ARBA" id="ARBA00023024"/>
    </source>
</evidence>
<gene>
    <name evidence="5" type="ORF">CLV93_11160</name>
</gene>
<dbReference type="InterPro" id="IPR029070">
    <property type="entry name" value="Chitinase_insertion_sf"/>
</dbReference>
<dbReference type="InterPro" id="IPR050314">
    <property type="entry name" value="Glycosyl_Hydrlase_18"/>
</dbReference>
<dbReference type="PANTHER" id="PTHR11177:SF317">
    <property type="entry name" value="CHITINASE 12-RELATED"/>
    <property type="match status" value="1"/>
</dbReference>
<dbReference type="SUPFAM" id="SSF51445">
    <property type="entry name" value="(Trans)glycosidases"/>
    <property type="match status" value="1"/>
</dbReference>
<dbReference type="EC" id="3.2.1.14" evidence="2"/>
<feature type="domain" description="GH18" evidence="4">
    <location>
        <begin position="69"/>
        <end position="406"/>
    </location>
</feature>
<dbReference type="SMART" id="SM00636">
    <property type="entry name" value="Glyco_18"/>
    <property type="match status" value="1"/>
</dbReference>
<dbReference type="PANTHER" id="PTHR11177">
    <property type="entry name" value="CHITINASE"/>
    <property type="match status" value="1"/>
</dbReference>